<keyword evidence="4" id="KW-0597">Phosphoprotein</keyword>
<dbReference type="AlphaFoldDB" id="A0A2U3L487"/>
<comment type="catalytic activity">
    <reaction evidence="1">
        <text>ATP + protein L-histidine = ADP + protein N-phospho-L-histidine.</text>
        <dbReference type="EC" id="2.7.13.3"/>
    </reaction>
</comment>
<dbReference type="InterPro" id="IPR005467">
    <property type="entry name" value="His_kinase_dom"/>
</dbReference>
<evidence type="ECO:0000256" key="1">
    <source>
        <dbReference type="ARBA" id="ARBA00000085"/>
    </source>
</evidence>
<dbReference type="Proteomes" id="UP000238916">
    <property type="component" value="Unassembled WGS sequence"/>
</dbReference>
<dbReference type="EC" id="2.7.13.3" evidence="3"/>
<dbReference type="GO" id="GO:0004721">
    <property type="term" value="F:phosphoprotein phosphatase activity"/>
    <property type="evidence" value="ECO:0007669"/>
    <property type="project" value="TreeGrafter"/>
</dbReference>
<dbReference type="GO" id="GO:0016036">
    <property type="term" value="P:cellular response to phosphate starvation"/>
    <property type="evidence" value="ECO:0007669"/>
    <property type="project" value="TreeGrafter"/>
</dbReference>
<evidence type="ECO:0000256" key="4">
    <source>
        <dbReference type="ARBA" id="ARBA00022553"/>
    </source>
</evidence>
<keyword evidence="5 9" id="KW-0808">Transferase</keyword>
<dbReference type="PANTHER" id="PTHR45453">
    <property type="entry name" value="PHOSPHATE REGULON SENSOR PROTEIN PHOR"/>
    <property type="match status" value="1"/>
</dbReference>
<accession>A0A2U3L487</accession>
<dbReference type="EMBL" id="OMOF01000300">
    <property type="protein sequence ID" value="SPF46735.1"/>
    <property type="molecule type" value="Genomic_DNA"/>
</dbReference>
<organism evidence="9 10">
    <name type="scientific">Candidatus Desulfosporosinus infrequens</name>
    <dbReference type="NCBI Taxonomy" id="2043169"/>
    <lineage>
        <taxon>Bacteria</taxon>
        <taxon>Bacillati</taxon>
        <taxon>Bacillota</taxon>
        <taxon>Clostridia</taxon>
        <taxon>Eubacteriales</taxon>
        <taxon>Desulfitobacteriaceae</taxon>
        <taxon>Desulfosporosinus</taxon>
    </lineage>
</organism>
<evidence type="ECO:0000256" key="6">
    <source>
        <dbReference type="ARBA" id="ARBA00022777"/>
    </source>
</evidence>
<dbReference type="PRINTS" id="PR00344">
    <property type="entry name" value="BCTRLSENSOR"/>
</dbReference>
<evidence type="ECO:0000256" key="7">
    <source>
        <dbReference type="ARBA" id="ARBA00023012"/>
    </source>
</evidence>
<dbReference type="Gene3D" id="3.30.565.10">
    <property type="entry name" value="Histidine kinase-like ATPase, C-terminal domain"/>
    <property type="match status" value="1"/>
</dbReference>
<dbReference type="PROSITE" id="PS50109">
    <property type="entry name" value="HIS_KIN"/>
    <property type="match status" value="1"/>
</dbReference>
<gene>
    <name evidence="9" type="ORF">SBF1_3690004</name>
</gene>
<protein>
    <recommendedName>
        <fullName evidence="3">histidine kinase</fullName>
        <ecNumber evidence="3">2.7.13.3</ecNumber>
    </recommendedName>
</protein>
<keyword evidence="7" id="KW-0902">Two-component regulatory system</keyword>
<dbReference type="SUPFAM" id="SSF55874">
    <property type="entry name" value="ATPase domain of HSP90 chaperone/DNA topoisomerase II/histidine kinase"/>
    <property type="match status" value="1"/>
</dbReference>
<reference evidence="10" key="1">
    <citation type="submission" date="2018-02" db="EMBL/GenBank/DDBJ databases">
        <authorList>
            <person name="Hausmann B."/>
        </authorList>
    </citation>
    <scope>NUCLEOTIDE SEQUENCE [LARGE SCALE GENOMIC DNA]</scope>
    <source>
        <strain evidence="10">Peat soil MAG SbF1</strain>
    </source>
</reference>
<sequence>MRQLFVIFLDNAVKYSPKNTKVSVKTNLLENNTLSIIIRDQGYGIAADELTHIWDRFYKIDKSRYGKGTGLGLAIAKHLIELHNAKVSVQSELEKGTVIEIKLPLASSTS</sequence>
<dbReference type="InterPro" id="IPR004358">
    <property type="entry name" value="Sig_transdc_His_kin-like_C"/>
</dbReference>
<dbReference type="SMART" id="SM00387">
    <property type="entry name" value="HATPase_c"/>
    <property type="match status" value="1"/>
</dbReference>
<keyword evidence="6 9" id="KW-0418">Kinase</keyword>
<dbReference type="InterPro" id="IPR036890">
    <property type="entry name" value="HATPase_C_sf"/>
</dbReference>
<evidence type="ECO:0000256" key="3">
    <source>
        <dbReference type="ARBA" id="ARBA00012438"/>
    </source>
</evidence>
<comment type="subcellular location">
    <subcellularLocation>
        <location evidence="2">Membrane</location>
    </subcellularLocation>
</comment>
<evidence type="ECO:0000256" key="2">
    <source>
        <dbReference type="ARBA" id="ARBA00004370"/>
    </source>
</evidence>
<evidence type="ECO:0000313" key="10">
    <source>
        <dbReference type="Proteomes" id="UP000238916"/>
    </source>
</evidence>
<dbReference type="PANTHER" id="PTHR45453:SF1">
    <property type="entry name" value="PHOSPHATE REGULON SENSOR PROTEIN PHOR"/>
    <property type="match status" value="1"/>
</dbReference>
<proteinExistence type="predicted"/>
<evidence type="ECO:0000256" key="5">
    <source>
        <dbReference type="ARBA" id="ARBA00022679"/>
    </source>
</evidence>
<dbReference type="Pfam" id="PF02518">
    <property type="entry name" value="HATPase_c"/>
    <property type="match status" value="1"/>
</dbReference>
<name>A0A2U3L487_9FIRM</name>
<feature type="domain" description="Histidine kinase" evidence="8">
    <location>
        <begin position="1"/>
        <end position="107"/>
    </location>
</feature>
<dbReference type="InterPro" id="IPR003594">
    <property type="entry name" value="HATPase_dom"/>
</dbReference>
<dbReference type="GO" id="GO:0000155">
    <property type="term" value="F:phosphorelay sensor kinase activity"/>
    <property type="evidence" value="ECO:0007669"/>
    <property type="project" value="TreeGrafter"/>
</dbReference>
<dbReference type="InterPro" id="IPR050351">
    <property type="entry name" value="BphY/WalK/GraS-like"/>
</dbReference>
<dbReference type="CDD" id="cd00075">
    <property type="entry name" value="HATPase"/>
    <property type="match status" value="1"/>
</dbReference>
<evidence type="ECO:0000313" key="9">
    <source>
        <dbReference type="EMBL" id="SPF46735.1"/>
    </source>
</evidence>
<dbReference type="GO" id="GO:0005886">
    <property type="term" value="C:plasma membrane"/>
    <property type="evidence" value="ECO:0007669"/>
    <property type="project" value="TreeGrafter"/>
</dbReference>
<evidence type="ECO:0000259" key="8">
    <source>
        <dbReference type="PROSITE" id="PS50109"/>
    </source>
</evidence>